<evidence type="ECO:0000259" key="10">
    <source>
        <dbReference type="PROSITE" id="PS50262"/>
    </source>
</evidence>
<dbReference type="Pfam" id="PF13853">
    <property type="entry name" value="7tm_4"/>
    <property type="match status" value="1"/>
</dbReference>
<dbReference type="PRINTS" id="PR00245">
    <property type="entry name" value="OLFACTORYR"/>
</dbReference>
<dbReference type="EMBL" id="JANPWB010000016">
    <property type="protein sequence ID" value="KAJ1079810.1"/>
    <property type="molecule type" value="Genomic_DNA"/>
</dbReference>
<dbReference type="InterPro" id="IPR000725">
    <property type="entry name" value="Olfact_rcpt"/>
</dbReference>
<evidence type="ECO:0000256" key="9">
    <source>
        <dbReference type="SAM" id="Phobius"/>
    </source>
</evidence>
<keyword evidence="6 9" id="KW-0472">Membrane</keyword>
<evidence type="ECO:0000256" key="3">
    <source>
        <dbReference type="ARBA" id="ARBA00022692"/>
    </source>
</evidence>
<feature type="transmembrane region" description="Helical" evidence="9">
    <location>
        <begin position="149"/>
        <end position="169"/>
    </location>
</feature>
<dbReference type="Gene3D" id="1.20.1070.10">
    <property type="entry name" value="Rhodopsin 7-helix transmembrane proteins"/>
    <property type="match status" value="1"/>
</dbReference>
<dbReference type="PANTHER" id="PTHR48018">
    <property type="entry name" value="OLFACTORY RECEPTOR"/>
    <property type="match status" value="1"/>
</dbReference>
<dbReference type="InterPro" id="IPR017452">
    <property type="entry name" value="GPCR_Rhodpsn_7TM"/>
</dbReference>
<keyword evidence="3 9" id="KW-0812">Transmembrane</keyword>
<proteinExistence type="predicted"/>
<evidence type="ECO:0000256" key="6">
    <source>
        <dbReference type="ARBA" id="ARBA00023136"/>
    </source>
</evidence>
<keyword evidence="7" id="KW-0675">Receptor</keyword>
<keyword evidence="8" id="KW-0807">Transducer</keyword>
<dbReference type="AlphaFoldDB" id="A0AAV7KNW3"/>
<dbReference type="PROSITE" id="PS50262">
    <property type="entry name" value="G_PROTEIN_RECEP_F1_2"/>
    <property type="match status" value="1"/>
</dbReference>
<dbReference type="FunFam" id="1.20.1070.10:FF:000015">
    <property type="entry name" value="Olfactory receptor"/>
    <property type="match status" value="1"/>
</dbReference>
<dbReference type="GO" id="GO:0004930">
    <property type="term" value="F:G protein-coupled receptor activity"/>
    <property type="evidence" value="ECO:0007669"/>
    <property type="project" value="UniProtKB-KW"/>
</dbReference>
<name>A0AAV7KNW3_PLEWA</name>
<feature type="domain" description="G-protein coupled receptors family 1 profile" evidence="10">
    <location>
        <begin position="1"/>
        <end position="167"/>
    </location>
</feature>
<comment type="subcellular location">
    <subcellularLocation>
        <location evidence="1">Cell membrane</location>
        <topology evidence="1">Multi-pass membrane protein</topology>
    </subcellularLocation>
</comment>
<keyword evidence="12" id="KW-1185">Reference proteome</keyword>
<dbReference type="GO" id="GO:0004984">
    <property type="term" value="F:olfactory receptor activity"/>
    <property type="evidence" value="ECO:0007669"/>
    <property type="project" value="InterPro"/>
</dbReference>
<accession>A0AAV7KNW3</accession>
<dbReference type="GO" id="GO:0005886">
    <property type="term" value="C:plasma membrane"/>
    <property type="evidence" value="ECO:0007669"/>
    <property type="project" value="UniProtKB-SubCell"/>
</dbReference>
<evidence type="ECO:0000256" key="2">
    <source>
        <dbReference type="ARBA" id="ARBA00022475"/>
    </source>
</evidence>
<evidence type="ECO:0000256" key="1">
    <source>
        <dbReference type="ARBA" id="ARBA00004651"/>
    </source>
</evidence>
<evidence type="ECO:0000313" key="12">
    <source>
        <dbReference type="Proteomes" id="UP001066276"/>
    </source>
</evidence>
<comment type="caution">
    <text evidence="11">The sequence shown here is derived from an EMBL/GenBank/DDBJ whole genome shotgun (WGS) entry which is preliminary data.</text>
</comment>
<dbReference type="Proteomes" id="UP001066276">
    <property type="component" value="Chromosome 12"/>
</dbReference>
<feature type="transmembrane region" description="Helical" evidence="9">
    <location>
        <begin position="115"/>
        <end position="137"/>
    </location>
</feature>
<gene>
    <name evidence="11" type="ORF">NDU88_000045</name>
</gene>
<keyword evidence="5" id="KW-0297">G-protein coupled receptor</keyword>
<dbReference type="SUPFAM" id="SSF81321">
    <property type="entry name" value="Family A G protein-coupled receptor-like"/>
    <property type="match status" value="1"/>
</dbReference>
<organism evidence="11 12">
    <name type="scientific">Pleurodeles waltl</name>
    <name type="common">Iberian ribbed newt</name>
    <dbReference type="NCBI Taxonomy" id="8319"/>
    <lineage>
        <taxon>Eukaryota</taxon>
        <taxon>Metazoa</taxon>
        <taxon>Chordata</taxon>
        <taxon>Craniata</taxon>
        <taxon>Vertebrata</taxon>
        <taxon>Euteleostomi</taxon>
        <taxon>Amphibia</taxon>
        <taxon>Batrachia</taxon>
        <taxon>Caudata</taxon>
        <taxon>Salamandroidea</taxon>
        <taxon>Salamandridae</taxon>
        <taxon>Pleurodelinae</taxon>
        <taxon>Pleurodeles</taxon>
    </lineage>
</organism>
<keyword evidence="4 9" id="KW-1133">Transmembrane helix</keyword>
<feature type="transmembrane region" description="Helical" evidence="9">
    <location>
        <begin position="75"/>
        <end position="103"/>
    </location>
</feature>
<reference evidence="11" key="1">
    <citation type="journal article" date="2022" name="bioRxiv">
        <title>Sequencing and chromosome-scale assembly of the giantPleurodeles waltlgenome.</title>
        <authorList>
            <person name="Brown T."/>
            <person name="Elewa A."/>
            <person name="Iarovenko S."/>
            <person name="Subramanian E."/>
            <person name="Araus A.J."/>
            <person name="Petzold A."/>
            <person name="Susuki M."/>
            <person name="Suzuki K.-i.T."/>
            <person name="Hayashi T."/>
            <person name="Toyoda A."/>
            <person name="Oliveira C."/>
            <person name="Osipova E."/>
            <person name="Leigh N.D."/>
            <person name="Simon A."/>
            <person name="Yun M.H."/>
        </authorList>
    </citation>
    <scope>NUCLEOTIDE SEQUENCE</scope>
    <source>
        <strain evidence="11">20211129_DDA</strain>
        <tissue evidence="11">Liver</tissue>
    </source>
</reference>
<evidence type="ECO:0000256" key="5">
    <source>
        <dbReference type="ARBA" id="ARBA00023040"/>
    </source>
</evidence>
<evidence type="ECO:0000256" key="8">
    <source>
        <dbReference type="ARBA" id="ARBA00023224"/>
    </source>
</evidence>
<sequence length="188" mass="21330">MAICYPLHYTRQMSPRFCVLLVAISHTYGFTDAMTQTVLTFCLPYCGSREIQGFFCSDPSLLKLACGDLRVKQTLILISAAFNLSITSLGISLSYMFIISAILRIRSAEARRKTFSTCSSHLVSVFIFYGSLCFMYLRPSSEQSMDQDKVVTVFYTVIIPMLNPMIYSLRTREVKEALKNAIQRKFTS</sequence>
<evidence type="ECO:0000256" key="4">
    <source>
        <dbReference type="ARBA" id="ARBA00022989"/>
    </source>
</evidence>
<keyword evidence="2" id="KW-1003">Cell membrane</keyword>
<evidence type="ECO:0000256" key="7">
    <source>
        <dbReference type="ARBA" id="ARBA00023170"/>
    </source>
</evidence>
<evidence type="ECO:0000313" key="11">
    <source>
        <dbReference type="EMBL" id="KAJ1079810.1"/>
    </source>
</evidence>
<protein>
    <recommendedName>
        <fullName evidence="10">G-protein coupled receptors family 1 profile domain-containing protein</fullName>
    </recommendedName>
</protein>